<feature type="domain" description="Carboxyltransferase" evidence="4">
    <location>
        <begin position="2"/>
        <end position="106"/>
    </location>
</feature>
<keyword evidence="1" id="KW-0547">Nucleotide-binding</keyword>
<dbReference type="STRING" id="279113.CPter91_1110"/>
<name>A0A127Q0W9_9BURK</name>
<evidence type="ECO:0000256" key="1">
    <source>
        <dbReference type="ARBA" id="ARBA00022741"/>
    </source>
</evidence>
<dbReference type="AlphaFoldDB" id="A0A127Q0W9"/>
<dbReference type="PANTHER" id="PTHR43309">
    <property type="entry name" value="5-OXOPROLINASE SUBUNIT C"/>
    <property type="match status" value="1"/>
</dbReference>
<dbReference type="SUPFAM" id="SSF50891">
    <property type="entry name" value="Cyclophilin-like"/>
    <property type="match status" value="1"/>
</dbReference>
<accession>A0A127Q0W9</accession>
<reference evidence="5 6" key="1">
    <citation type="submission" date="2015-11" db="EMBL/GenBank/DDBJ databases">
        <title>Exploring the genomic traits of fungus-feeding bacterial genus Collimonas.</title>
        <authorList>
            <person name="Song C."/>
            <person name="Schmidt R."/>
            <person name="de Jager V."/>
            <person name="Krzyzanowska D."/>
            <person name="Jongedijk E."/>
            <person name="Cankar K."/>
            <person name="Beekwilder J."/>
            <person name="van Veen A."/>
            <person name="de Boer W."/>
            <person name="van Veen J.A."/>
            <person name="Garbeva P."/>
        </authorList>
    </citation>
    <scope>NUCLEOTIDE SEQUENCE [LARGE SCALE GENOMIC DNA]</scope>
    <source>
        <strain evidence="5 6">Ter91</strain>
    </source>
</reference>
<keyword evidence="3" id="KW-0067">ATP-binding</keyword>
<dbReference type="Pfam" id="PF02626">
    <property type="entry name" value="CT_A_B"/>
    <property type="match status" value="1"/>
</dbReference>
<dbReference type="Gene3D" id="2.40.100.10">
    <property type="entry name" value="Cyclophilin-like"/>
    <property type="match status" value="1"/>
</dbReference>
<sequence length="117" mass="12939">MAEQVFRISPSSDRMGYRLEGEALHLIQPLELQSEAVSFGTVQVPPDGQPIVLMADRQTTGGYPRIANVAAVDLPRLAQGMAGERIQFEWITLEEAQRLIVEQSQIFEMMGTGHGID</sequence>
<dbReference type="GO" id="GO:0005524">
    <property type="term" value="F:ATP binding"/>
    <property type="evidence" value="ECO:0007669"/>
    <property type="project" value="UniProtKB-KW"/>
</dbReference>
<dbReference type="EMBL" id="CP013234">
    <property type="protein sequence ID" value="AMP03495.1"/>
    <property type="molecule type" value="Genomic_DNA"/>
</dbReference>
<evidence type="ECO:0000313" key="6">
    <source>
        <dbReference type="Proteomes" id="UP000074561"/>
    </source>
</evidence>
<protein>
    <submittedName>
        <fullName evidence="5">Allophanate hydrolase subunit 2 family protein</fullName>
    </submittedName>
</protein>
<dbReference type="SMART" id="SM00797">
    <property type="entry name" value="AHS2"/>
    <property type="match status" value="1"/>
</dbReference>
<proteinExistence type="predicted"/>
<dbReference type="InterPro" id="IPR029000">
    <property type="entry name" value="Cyclophilin-like_dom_sf"/>
</dbReference>
<keyword evidence="2 5" id="KW-0378">Hydrolase</keyword>
<dbReference type="Proteomes" id="UP000074561">
    <property type="component" value="Chromosome"/>
</dbReference>
<dbReference type="PANTHER" id="PTHR43309:SF5">
    <property type="entry name" value="5-OXOPROLINASE SUBUNIT C"/>
    <property type="match status" value="1"/>
</dbReference>
<gene>
    <name evidence="5" type="ORF">CPter91_1110</name>
</gene>
<organism evidence="5 6">
    <name type="scientific">Collimonas pratensis</name>
    <dbReference type="NCBI Taxonomy" id="279113"/>
    <lineage>
        <taxon>Bacteria</taxon>
        <taxon>Pseudomonadati</taxon>
        <taxon>Pseudomonadota</taxon>
        <taxon>Betaproteobacteria</taxon>
        <taxon>Burkholderiales</taxon>
        <taxon>Oxalobacteraceae</taxon>
        <taxon>Collimonas</taxon>
    </lineage>
</organism>
<dbReference type="InterPro" id="IPR052708">
    <property type="entry name" value="PxpC"/>
</dbReference>
<dbReference type="PATRIC" id="fig|279113.9.peg.1104"/>
<dbReference type="InterPro" id="IPR003778">
    <property type="entry name" value="CT_A_B"/>
</dbReference>
<evidence type="ECO:0000256" key="3">
    <source>
        <dbReference type="ARBA" id="ARBA00022840"/>
    </source>
</evidence>
<dbReference type="GO" id="GO:0016787">
    <property type="term" value="F:hydrolase activity"/>
    <property type="evidence" value="ECO:0007669"/>
    <property type="project" value="UniProtKB-KW"/>
</dbReference>
<dbReference type="KEGG" id="cpra:CPter91_1110"/>
<evidence type="ECO:0000259" key="4">
    <source>
        <dbReference type="SMART" id="SM00797"/>
    </source>
</evidence>
<evidence type="ECO:0000313" key="5">
    <source>
        <dbReference type="EMBL" id="AMP03495.1"/>
    </source>
</evidence>
<evidence type="ECO:0000256" key="2">
    <source>
        <dbReference type="ARBA" id="ARBA00022801"/>
    </source>
</evidence>